<evidence type="ECO:0000256" key="1">
    <source>
        <dbReference type="SAM" id="Phobius"/>
    </source>
</evidence>
<sequence>MIFKVYAISFLLSTKKWEKELTFVLQIFILVVFYGVKSYIRIYRKKEDN</sequence>
<organism evidence="2 3">
    <name type="scientific">Eubacterium ramulus ATCC 29099</name>
    <dbReference type="NCBI Taxonomy" id="1256908"/>
    <lineage>
        <taxon>Bacteria</taxon>
        <taxon>Bacillati</taxon>
        <taxon>Bacillota</taxon>
        <taxon>Clostridia</taxon>
        <taxon>Eubacteriales</taxon>
        <taxon>Eubacteriaceae</taxon>
        <taxon>Eubacterium</taxon>
    </lineage>
</organism>
<dbReference type="AlphaFoldDB" id="U2Q3W8"/>
<evidence type="ECO:0000313" key="3">
    <source>
        <dbReference type="Proteomes" id="UP000016608"/>
    </source>
</evidence>
<dbReference type="Proteomes" id="UP000016608">
    <property type="component" value="Unassembled WGS sequence"/>
</dbReference>
<accession>U2Q3W8</accession>
<name>U2Q3W8_EUBRA</name>
<keyword evidence="1" id="KW-1133">Transmembrane helix</keyword>
<keyword evidence="1" id="KW-0812">Transmembrane</keyword>
<evidence type="ECO:0000313" key="2">
    <source>
        <dbReference type="EMBL" id="ERK51061.1"/>
    </source>
</evidence>
<feature type="transmembrane region" description="Helical" evidence="1">
    <location>
        <begin position="21"/>
        <end position="40"/>
    </location>
</feature>
<dbReference type="HOGENOM" id="CLU_3135813_0_0_9"/>
<gene>
    <name evidence="2" type="ORF">HMPREF0373_00455</name>
</gene>
<proteinExistence type="predicted"/>
<reference evidence="2 3" key="1">
    <citation type="submission" date="2013-06" db="EMBL/GenBank/DDBJ databases">
        <authorList>
            <person name="Weinstock G."/>
            <person name="Sodergren E."/>
            <person name="Lobos E.A."/>
            <person name="Fulton L."/>
            <person name="Fulton R."/>
            <person name="Courtney L."/>
            <person name="Fronick C."/>
            <person name="O'Laughlin M."/>
            <person name="Godfrey J."/>
            <person name="Wilson R.M."/>
            <person name="Miner T."/>
            <person name="Farmer C."/>
            <person name="Delehaunty K."/>
            <person name="Cordes M."/>
            <person name="Minx P."/>
            <person name="Tomlinson C."/>
            <person name="Chen J."/>
            <person name="Wollam A."/>
            <person name="Pepin K.H."/>
            <person name="Bhonagiri V."/>
            <person name="Zhang X."/>
            <person name="Warren W."/>
            <person name="Mitreva M."/>
            <person name="Mardis E.R."/>
            <person name="Wilson R.K."/>
        </authorList>
    </citation>
    <scope>NUCLEOTIDE SEQUENCE [LARGE SCALE GENOMIC DNA]</scope>
    <source>
        <strain evidence="2 3">ATCC 29099</strain>
    </source>
</reference>
<dbReference type="EMBL" id="AWVJ01000035">
    <property type="protein sequence ID" value="ERK51061.1"/>
    <property type="molecule type" value="Genomic_DNA"/>
</dbReference>
<comment type="caution">
    <text evidence="2">The sequence shown here is derived from an EMBL/GenBank/DDBJ whole genome shotgun (WGS) entry which is preliminary data.</text>
</comment>
<keyword evidence="3" id="KW-1185">Reference proteome</keyword>
<keyword evidence="1" id="KW-0472">Membrane</keyword>
<protein>
    <submittedName>
        <fullName evidence="2">Uncharacterized protein</fullName>
    </submittedName>
</protein>